<evidence type="ECO:0000313" key="4">
    <source>
        <dbReference type="Proteomes" id="UP000007939"/>
    </source>
</evidence>
<proteinExistence type="predicted"/>
<dbReference type="AlphaFoldDB" id="F4GIC7"/>
<reference evidence="4" key="1">
    <citation type="submission" date="2011-04" db="EMBL/GenBank/DDBJ databases">
        <title>The complete genome of Spirochaeta coccoides DSM 17374.</title>
        <authorList>
            <person name="Lucas S."/>
            <person name="Copeland A."/>
            <person name="Lapidus A."/>
            <person name="Bruce D."/>
            <person name="Goodwin L."/>
            <person name="Pitluck S."/>
            <person name="Peters L."/>
            <person name="Kyrpides N."/>
            <person name="Mavromatis K."/>
            <person name="Pagani I."/>
            <person name="Ivanova N."/>
            <person name="Ovchinnikova G."/>
            <person name="Lu M."/>
            <person name="Detter J.C."/>
            <person name="Tapia R."/>
            <person name="Han C."/>
            <person name="Land M."/>
            <person name="Hauser L."/>
            <person name="Markowitz V."/>
            <person name="Cheng J.-F."/>
            <person name="Hugenholtz P."/>
            <person name="Woyke T."/>
            <person name="Wu D."/>
            <person name="Spring S."/>
            <person name="Schroeder M."/>
            <person name="Brambilla E."/>
            <person name="Klenk H.-P."/>
            <person name="Eisen J.A."/>
        </authorList>
    </citation>
    <scope>NUCLEOTIDE SEQUENCE [LARGE SCALE GENOMIC DNA]</scope>
    <source>
        <strain evidence="4">ATCC BAA-1237 / DSM 17374 / SPN1</strain>
    </source>
</reference>
<dbReference type="Proteomes" id="UP000007939">
    <property type="component" value="Chromosome"/>
</dbReference>
<feature type="region of interest" description="Disordered" evidence="1">
    <location>
        <begin position="187"/>
        <end position="251"/>
    </location>
</feature>
<feature type="chain" id="PRO_5003310235" description="FecR protein domain-containing protein" evidence="2">
    <location>
        <begin position="26"/>
        <end position="920"/>
    </location>
</feature>
<protein>
    <recommendedName>
        <fullName evidence="5">FecR protein domain-containing protein</fullName>
    </recommendedName>
</protein>
<feature type="signal peptide" evidence="2">
    <location>
        <begin position="1"/>
        <end position="25"/>
    </location>
</feature>
<dbReference type="KEGG" id="scc:Spico_0406"/>
<evidence type="ECO:0000256" key="1">
    <source>
        <dbReference type="SAM" id="MobiDB-lite"/>
    </source>
</evidence>
<evidence type="ECO:0000256" key="2">
    <source>
        <dbReference type="SAM" id="SignalP"/>
    </source>
</evidence>
<dbReference type="RefSeq" id="WP_013739031.1">
    <property type="nucleotide sequence ID" value="NC_015436.1"/>
</dbReference>
<organism evidence="3 4">
    <name type="scientific">Parasphaerochaeta coccoides (strain ATCC BAA-1237 / DSM 17374 / SPN1)</name>
    <name type="common">Sphaerochaeta coccoides</name>
    <dbReference type="NCBI Taxonomy" id="760011"/>
    <lineage>
        <taxon>Bacteria</taxon>
        <taxon>Pseudomonadati</taxon>
        <taxon>Spirochaetota</taxon>
        <taxon>Spirochaetia</taxon>
        <taxon>Spirochaetales</taxon>
        <taxon>Sphaerochaetaceae</taxon>
        <taxon>Parasphaerochaeta</taxon>
    </lineage>
</organism>
<name>F4GIC7_PARC1</name>
<sequence>MRKINMSRILLIVLLLASATIPAFSARLFIDGETADSVIVYDKDGTRVEDNRISTNGLEESWLVHAVRPTRLVSENLNFRVSMTAGSTVAFSRFSSNKLDLYVLEGTIRARTSNNPMVAITVFTPVSLFTAQAPAEFMVATMDDEEWIYTFTGEVTAFNSITGTLTDLHDMTFLDMIPGPEEYYGSGPMVVPLSPDVPDEPATPVSPDVPDEPATPVSPDVPDEPATPVSPDVPDEPATPVSPDVPDEPATPVSPDVPVVHGTPVAPEFSSTIQVEFYTSEDPDSGTTSIIAPPDIPVFSSIIGVDVIIPEPISEPPTVPEPPTLPEPPTVIIVPDAPQFSDGIKTDFLPPPVPLFASTISVEIMKTTPDTPEFSTSPSVTLLVAPTPEFSSTATWNVVPARPSTPEFSWSEVTLNAPATRPPAPEFSLSEITSNVPPAPVFSDDSTVIDNRLNTETVGTDAPVSSGSSSSPVVVPQTGAAAILRGDAPAPSFIWGVDSVLSGFHQVENGKSGMSLALIPYFITNGFRLGLRADVSLVFDSPLSWGGNVVDFDTSSPLSIGASVLRFIDHISYGSRYNGFFINADGSSFQGRDHLTVMSAYDPKFSSGKILPLRQAYNSNLIAQELYIDDLYGTSLVGGGFQAAMLRFALKPSSSFAIGFSGVMGLRMTGGTLSDMPLFPAMDVSFTLQDTRDLFLGLSLTLGTYVDALNPSSSTIYVGTGSGFEDKFPNALLSVRLDTRIADSTRASLFVAYNHGEPSTDRFNSTSFSGIPLTSGSDTIVIGGDILLSLGVFSLSADYTLPFEAQGFALATLNPALPNVDSTRKADRGSIGLSINLKSWILGVGMSHISVIDSWKALFSSSSGIESFLNPVYAAWYAEGGYDNGTFGIRARAEVRQDDTSPIGISPLLTLSGVLHVGNK</sequence>
<evidence type="ECO:0000313" key="3">
    <source>
        <dbReference type="EMBL" id="AEC01635.1"/>
    </source>
</evidence>
<evidence type="ECO:0008006" key="5">
    <source>
        <dbReference type="Google" id="ProtNLM"/>
    </source>
</evidence>
<dbReference type="EMBL" id="CP002659">
    <property type="protein sequence ID" value="AEC01635.1"/>
    <property type="molecule type" value="Genomic_DNA"/>
</dbReference>
<dbReference type="HOGENOM" id="CLU_316842_0_0_12"/>
<keyword evidence="4" id="KW-1185">Reference proteome</keyword>
<keyword evidence="2" id="KW-0732">Signal</keyword>
<reference evidence="3 4" key="2">
    <citation type="journal article" date="2012" name="Stand. Genomic Sci.">
        <title>Complete genome sequence of the termite hindgut bacterium Spirochaeta coccoides type strain (SPN1(T)), reclassification in the genus Sphaerochaeta as Sphaerochaeta coccoides comb. nov. and emendations of the family Spirochaetaceae and the genus Sphaerochaeta.</title>
        <authorList>
            <person name="Abt B."/>
            <person name="Han C."/>
            <person name="Scheuner C."/>
            <person name="Lu M."/>
            <person name="Lapidus A."/>
            <person name="Nolan M."/>
            <person name="Lucas S."/>
            <person name="Hammon N."/>
            <person name="Deshpande S."/>
            <person name="Cheng J.F."/>
            <person name="Tapia R."/>
            <person name="Goodwin L.A."/>
            <person name="Pitluck S."/>
            <person name="Liolios K."/>
            <person name="Pagani I."/>
            <person name="Ivanova N."/>
            <person name="Mavromatis K."/>
            <person name="Mikhailova N."/>
            <person name="Huntemann M."/>
            <person name="Pati A."/>
            <person name="Chen A."/>
            <person name="Palaniappan K."/>
            <person name="Land M."/>
            <person name="Hauser L."/>
            <person name="Brambilla E.M."/>
            <person name="Rohde M."/>
            <person name="Spring S."/>
            <person name="Gronow S."/>
            <person name="Goker M."/>
            <person name="Woyke T."/>
            <person name="Bristow J."/>
            <person name="Eisen J.A."/>
            <person name="Markowitz V."/>
            <person name="Hugenholtz P."/>
            <person name="Kyrpides N.C."/>
            <person name="Klenk H.P."/>
            <person name="Detter J.C."/>
        </authorList>
    </citation>
    <scope>NUCLEOTIDE SEQUENCE [LARGE SCALE GENOMIC DNA]</scope>
    <source>
        <strain evidence="4">ATCC BAA-1237 / DSM 17374 / SPN1</strain>
    </source>
</reference>
<gene>
    <name evidence="3" type="ordered locus">Spico_0406</name>
</gene>
<accession>F4GIC7</accession>
<dbReference type="eggNOG" id="COG3266">
    <property type="taxonomic scope" value="Bacteria"/>
</dbReference>
<dbReference type="STRING" id="760011.Spico_0406"/>